<accession>A0A255DRC9</accession>
<comment type="caution">
    <text evidence="1">The sequence shown here is derived from an EMBL/GenBank/DDBJ whole genome shotgun (WGS) entry which is preliminary data.</text>
</comment>
<sequence length="83" mass="8541">MRIFGRKPSEIRKALVAFSAATLILLLALPVAGLPVAVAGAIAGGVGLFTGLSVYLSKPNVEAVIDHLDDVKPPVVVPPVITE</sequence>
<organism evidence="1 2">
    <name type="scientific">Mycolicibacterium sphagni</name>
    <dbReference type="NCBI Taxonomy" id="1786"/>
    <lineage>
        <taxon>Bacteria</taxon>
        <taxon>Bacillati</taxon>
        <taxon>Actinomycetota</taxon>
        <taxon>Actinomycetes</taxon>
        <taxon>Mycobacteriales</taxon>
        <taxon>Mycobacteriaceae</taxon>
        <taxon>Mycolicibacterium</taxon>
    </lineage>
</organism>
<reference evidence="1 2" key="1">
    <citation type="submission" date="2017-07" db="EMBL/GenBank/DDBJ databases">
        <title>The new phylogeny of genus Mycobacterium.</title>
        <authorList>
            <person name="Tortoli E."/>
            <person name="Trovato A."/>
            <person name="Cirillo D.M."/>
        </authorList>
    </citation>
    <scope>NUCLEOTIDE SEQUENCE [LARGE SCALE GENOMIC DNA]</scope>
    <source>
        <strain evidence="1 2">ATCC 33027</strain>
    </source>
</reference>
<dbReference type="EMBL" id="NOZR01000003">
    <property type="protein sequence ID" value="OYN81794.1"/>
    <property type="molecule type" value="Genomic_DNA"/>
</dbReference>
<protein>
    <submittedName>
        <fullName evidence="1">Uncharacterized protein</fullName>
    </submittedName>
</protein>
<evidence type="ECO:0000313" key="2">
    <source>
        <dbReference type="Proteomes" id="UP000216063"/>
    </source>
</evidence>
<keyword evidence="2" id="KW-1185">Reference proteome</keyword>
<name>A0A255DRC9_9MYCO</name>
<evidence type="ECO:0000313" key="1">
    <source>
        <dbReference type="EMBL" id="OYN81794.1"/>
    </source>
</evidence>
<dbReference type="RefSeq" id="WP_094477207.1">
    <property type="nucleotide sequence ID" value="NZ_NOZR01000003.1"/>
</dbReference>
<dbReference type="Proteomes" id="UP000216063">
    <property type="component" value="Unassembled WGS sequence"/>
</dbReference>
<dbReference type="AlphaFoldDB" id="A0A255DRC9"/>
<gene>
    <name evidence="1" type="ORF">CG716_05480</name>
</gene>
<proteinExistence type="predicted"/>